<proteinExistence type="predicted"/>
<dbReference type="OrthoDB" id="3364639at2759"/>
<dbReference type="Proteomes" id="UP000241769">
    <property type="component" value="Unassembled WGS sequence"/>
</dbReference>
<comment type="caution">
    <text evidence="1">The sequence shown here is derived from an EMBL/GenBank/DDBJ whole genome shotgun (WGS) entry which is preliminary data.</text>
</comment>
<dbReference type="EMBL" id="MDYQ01000369">
    <property type="protein sequence ID" value="PRP75679.1"/>
    <property type="molecule type" value="Genomic_DNA"/>
</dbReference>
<accession>A0A2P6MVE7</accession>
<organism evidence="1 2">
    <name type="scientific">Planoprotostelium fungivorum</name>
    <dbReference type="NCBI Taxonomy" id="1890364"/>
    <lineage>
        <taxon>Eukaryota</taxon>
        <taxon>Amoebozoa</taxon>
        <taxon>Evosea</taxon>
        <taxon>Variosea</taxon>
        <taxon>Cavosteliida</taxon>
        <taxon>Cavosteliaceae</taxon>
        <taxon>Planoprotostelium</taxon>
    </lineage>
</organism>
<dbReference type="InParanoid" id="A0A2P6MVE7"/>
<protein>
    <submittedName>
        <fullName evidence="1">Uncharacterized protein</fullName>
    </submittedName>
</protein>
<evidence type="ECO:0000313" key="1">
    <source>
        <dbReference type="EMBL" id="PRP75679.1"/>
    </source>
</evidence>
<dbReference type="AlphaFoldDB" id="A0A2P6MVE7"/>
<gene>
    <name evidence="1" type="ORF">PROFUN_15387</name>
</gene>
<keyword evidence="2" id="KW-1185">Reference proteome</keyword>
<evidence type="ECO:0000313" key="2">
    <source>
        <dbReference type="Proteomes" id="UP000241769"/>
    </source>
</evidence>
<sequence>MALPSLPKPFHAIRLLTNLYSTSLYATTVATTQTDHLRILSCITAETTSIEQPQQVDLSKIPRCTIAFIKHSQMVPTHSTHSPHTAHMAHTTSTLISPSYLIKDNSLFQSFGQPSGQNFAADRPSQLLFLKLMDRPSKPTDDGPYMLPTAEFTYNNTQHTATGIAPFFANLGRHPCAQQ</sequence>
<reference evidence="1 2" key="1">
    <citation type="journal article" date="2018" name="Genome Biol. Evol.">
        <title>Multiple Roots of Fruiting Body Formation in Amoebozoa.</title>
        <authorList>
            <person name="Hillmann F."/>
            <person name="Forbes G."/>
            <person name="Novohradska S."/>
            <person name="Ferling I."/>
            <person name="Riege K."/>
            <person name="Groth M."/>
            <person name="Westermann M."/>
            <person name="Marz M."/>
            <person name="Spaller T."/>
            <person name="Winckler T."/>
            <person name="Schaap P."/>
            <person name="Glockner G."/>
        </authorList>
    </citation>
    <scope>NUCLEOTIDE SEQUENCE [LARGE SCALE GENOMIC DNA]</scope>
    <source>
        <strain evidence="1 2">Jena</strain>
    </source>
</reference>
<name>A0A2P6MVE7_9EUKA</name>